<protein>
    <recommendedName>
        <fullName evidence="1">RNA cytosine-C(5)-methyltransferase NSUN2-like pre-PUA domain-containing protein</fullName>
    </recommendedName>
</protein>
<dbReference type="InterPro" id="IPR057285">
    <property type="entry name" value="Pre-PUA_NSUN2"/>
</dbReference>
<evidence type="ECO:0000313" key="3">
    <source>
        <dbReference type="Proteomes" id="UP000044602"/>
    </source>
</evidence>
<name>A0A0G4LUC0_VERLO</name>
<organism evidence="2 3">
    <name type="scientific">Verticillium longisporum</name>
    <name type="common">Verticillium dahliae var. longisporum</name>
    <dbReference type="NCBI Taxonomy" id="100787"/>
    <lineage>
        <taxon>Eukaryota</taxon>
        <taxon>Fungi</taxon>
        <taxon>Dikarya</taxon>
        <taxon>Ascomycota</taxon>
        <taxon>Pezizomycotina</taxon>
        <taxon>Sordariomycetes</taxon>
        <taxon>Hypocreomycetidae</taxon>
        <taxon>Glomerellales</taxon>
        <taxon>Plectosphaerellaceae</taxon>
        <taxon>Verticillium</taxon>
    </lineage>
</organism>
<evidence type="ECO:0000313" key="2">
    <source>
        <dbReference type="EMBL" id="CRK25582.1"/>
    </source>
</evidence>
<sequence length="49" mass="5807">MFMRQDAPSAEVCRWRIQSEGMPIVQGYVGEERIVRLTNKETLRRLLIE</sequence>
<reference evidence="2 3" key="1">
    <citation type="submission" date="2015-05" db="EMBL/GenBank/DDBJ databases">
        <authorList>
            <person name="Wang D.B."/>
            <person name="Wang M."/>
        </authorList>
    </citation>
    <scope>NUCLEOTIDE SEQUENCE [LARGE SCALE GENOMIC DNA]</scope>
    <source>
        <strain evidence="2">VL1</strain>
    </source>
</reference>
<dbReference type="STRING" id="100787.A0A0G4LUC0"/>
<dbReference type="Pfam" id="PF25376">
    <property type="entry name" value="Pre-PUA_NSUN2"/>
    <property type="match status" value="1"/>
</dbReference>
<proteinExistence type="predicted"/>
<dbReference type="AlphaFoldDB" id="A0A0G4LUC0"/>
<dbReference type="Proteomes" id="UP000044602">
    <property type="component" value="Unassembled WGS sequence"/>
</dbReference>
<feature type="non-terminal residue" evidence="2">
    <location>
        <position position="49"/>
    </location>
</feature>
<feature type="domain" description="RNA cytosine-C(5)-methyltransferase NSUN2-like pre-PUA" evidence="1">
    <location>
        <begin position="1"/>
        <end position="29"/>
    </location>
</feature>
<accession>A0A0G4LUC0</accession>
<evidence type="ECO:0000259" key="1">
    <source>
        <dbReference type="Pfam" id="PF25376"/>
    </source>
</evidence>
<keyword evidence="3" id="KW-1185">Reference proteome</keyword>
<dbReference type="EMBL" id="CVQH01018991">
    <property type="protein sequence ID" value="CRK25582.1"/>
    <property type="molecule type" value="Genomic_DNA"/>
</dbReference>
<gene>
    <name evidence="2" type="ORF">BN1708_018164</name>
</gene>